<protein>
    <submittedName>
        <fullName evidence="3">SGNH/GDSL hydrolase family protein</fullName>
        <ecNumber evidence="3">3.1.-.-</ecNumber>
    </submittedName>
</protein>
<evidence type="ECO:0000256" key="1">
    <source>
        <dbReference type="SAM" id="SignalP"/>
    </source>
</evidence>
<proteinExistence type="predicted"/>
<dbReference type="Pfam" id="PF13472">
    <property type="entry name" value="Lipase_GDSL_2"/>
    <property type="match status" value="1"/>
</dbReference>
<accession>A0ABW0WBP3</accession>
<dbReference type="SUPFAM" id="SSF52266">
    <property type="entry name" value="SGNH hydrolase"/>
    <property type="match status" value="1"/>
</dbReference>
<evidence type="ECO:0000313" key="4">
    <source>
        <dbReference type="Proteomes" id="UP001596065"/>
    </source>
</evidence>
<dbReference type="CDD" id="cd01823">
    <property type="entry name" value="SEST_like"/>
    <property type="match status" value="1"/>
</dbReference>
<dbReference type="InterPro" id="IPR006311">
    <property type="entry name" value="TAT_signal"/>
</dbReference>
<reference evidence="4" key="1">
    <citation type="journal article" date="2019" name="Int. J. Syst. Evol. Microbiol.">
        <title>The Global Catalogue of Microorganisms (GCM) 10K type strain sequencing project: providing services to taxonomists for standard genome sequencing and annotation.</title>
        <authorList>
            <consortium name="The Broad Institute Genomics Platform"/>
            <consortium name="The Broad Institute Genome Sequencing Center for Infectious Disease"/>
            <person name="Wu L."/>
            <person name="Ma J."/>
        </authorList>
    </citation>
    <scope>NUCLEOTIDE SEQUENCE [LARGE SCALE GENOMIC DNA]</scope>
    <source>
        <strain evidence="4">KCTC 5701</strain>
    </source>
</reference>
<evidence type="ECO:0000313" key="3">
    <source>
        <dbReference type="EMBL" id="MFC5654184.1"/>
    </source>
</evidence>
<feature type="domain" description="SGNH hydrolase-type esterase" evidence="2">
    <location>
        <begin position="39"/>
        <end position="277"/>
    </location>
</feature>
<dbReference type="RefSeq" id="WP_344351868.1">
    <property type="nucleotide sequence ID" value="NZ_BAAASM010000054.1"/>
</dbReference>
<dbReference type="PROSITE" id="PS51318">
    <property type="entry name" value="TAT"/>
    <property type="match status" value="1"/>
</dbReference>
<dbReference type="InterPro" id="IPR013830">
    <property type="entry name" value="SGNH_hydro"/>
</dbReference>
<evidence type="ECO:0000259" key="2">
    <source>
        <dbReference type="Pfam" id="PF13472"/>
    </source>
</evidence>
<keyword evidence="3" id="KW-0378">Hydrolase</keyword>
<dbReference type="GO" id="GO:0016787">
    <property type="term" value="F:hydrolase activity"/>
    <property type="evidence" value="ECO:0007669"/>
    <property type="project" value="UniProtKB-KW"/>
</dbReference>
<dbReference type="InterPro" id="IPR036514">
    <property type="entry name" value="SGNH_hydro_sf"/>
</dbReference>
<name>A0ABW0WBP3_STRNO</name>
<comment type="caution">
    <text evidence="3">The sequence shown here is derived from an EMBL/GenBank/DDBJ whole genome shotgun (WGS) entry which is preliminary data.</text>
</comment>
<keyword evidence="4" id="KW-1185">Reference proteome</keyword>
<keyword evidence="1" id="KW-0732">Signal</keyword>
<dbReference type="Proteomes" id="UP001596065">
    <property type="component" value="Unassembled WGS sequence"/>
</dbReference>
<gene>
    <name evidence="3" type="ORF">ACFP3J_01580</name>
</gene>
<feature type="chain" id="PRO_5046989829" evidence="1">
    <location>
        <begin position="32"/>
        <end position="290"/>
    </location>
</feature>
<dbReference type="InterPro" id="IPR037460">
    <property type="entry name" value="SEST-like"/>
</dbReference>
<dbReference type="PANTHER" id="PTHR37981">
    <property type="entry name" value="LIPASE 2"/>
    <property type="match status" value="1"/>
</dbReference>
<dbReference type="PANTHER" id="PTHR37981:SF1">
    <property type="entry name" value="SGNH HYDROLASE-TYPE ESTERASE DOMAIN-CONTAINING PROTEIN"/>
    <property type="match status" value="1"/>
</dbReference>
<dbReference type="EMBL" id="JBHSOE010000002">
    <property type="protein sequence ID" value="MFC5654184.1"/>
    <property type="molecule type" value="Genomic_DNA"/>
</dbReference>
<feature type="signal peptide" evidence="1">
    <location>
        <begin position="1"/>
        <end position="31"/>
    </location>
</feature>
<dbReference type="Gene3D" id="3.40.50.1110">
    <property type="entry name" value="SGNH hydrolase"/>
    <property type="match status" value="1"/>
</dbReference>
<organism evidence="3 4">
    <name type="scientific">Streptomyces nogalater</name>
    <dbReference type="NCBI Taxonomy" id="38314"/>
    <lineage>
        <taxon>Bacteria</taxon>
        <taxon>Bacillati</taxon>
        <taxon>Actinomycetota</taxon>
        <taxon>Actinomycetes</taxon>
        <taxon>Kitasatosporales</taxon>
        <taxon>Streptomycetaceae</taxon>
        <taxon>Streptomyces</taxon>
    </lineage>
</organism>
<dbReference type="EC" id="3.1.-.-" evidence="3"/>
<sequence>MPMPRLRRVLTAASAALGTLALGLGAAPAQAAPSLDYAALGDSYSAASGVLPIDLGSPLCLRSTANYPHVIADRTGARLTDVTCGAAQTKHFTESQYPGVAPQADAVTADTDLVTLTIGGNDNGTFINAVTACGTAGVLSGGQGSPCKDKYGASFDDEIDAKTYPALKAALGAVRAKAPHARVAVLGYPWITPAKADPSCFVKLPLAAGDVPYLHSLQAHLNAVVRRAAEETGAVYVDFAEASTGHDACQPAGTRWIEPLLFGRSVVPVHPNALGERRMAERTLSVLGLG</sequence>